<dbReference type="Proteomes" id="UP001497623">
    <property type="component" value="Unassembled WGS sequence"/>
</dbReference>
<gene>
    <name evidence="10" type="ORF">MNOR_LOCUS493</name>
</gene>
<evidence type="ECO:0000256" key="6">
    <source>
        <dbReference type="ARBA" id="ARBA00023034"/>
    </source>
</evidence>
<evidence type="ECO:0000256" key="9">
    <source>
        <dbReference type="RuleBase" id="RU364020"/>
    </source>
</evidence>
<protein>
    <recommendedName>
        <fullName evidence="9">Carbohydrate sulfotransferase</fullName>
        <ecNumber evidence="9">2.8.2.-</ecNumber>
    </recommendedName>
</protein>
<dbReference type="AlphaFoldDB" id="A0AAV2PKQ3"/>
<keyword evidence="3 9" id="KW-0808">Transferase</keyword>
<dbReference type="InterPro" id="IPR005331">
    <property type="entry name" value="Sulfotransferase"/>
</dbReference>
<reference evidence="10 11" key="1">
    <citation type="submission" date="2024-05" db="EMBL/GenBank/DDBJ databases">
        <authorList>
            <person name="Wallberg A."/>
        </authorList>
    </citation>
    <scope>NUCLEOTIDE SEQUENCE [LARGE SCALE GENOMIC DNA]</scope>
</reference>
<evidence type="ECO:0000256" key="3">
    <source>
        <dbReference type="ARBA" id="ARBA00022679"/>
    </source>
</evidence>
<dbReference type="GO" id="GO:0016051">
    <property type="term" value="P:carbohydrate biosynthetic process"/>
    <property type="evidence" value="ECO:0007669"/>
    <property type="project" value="InterPro"/>
</dbReference>
<evidence type="ECO:0000313" key="11">
    <source>
        <dbReference type="Proteomes" id="UP001497623"/>
    </source>
</evidence>
<comment type="similarity">
    <text evidence="2 9">Belongs to the sulfotransferase 2 family.</text>
</comment>
<evidence type="ECO:0000256" key="7">
    <source>
        <dbReference type="ARBA" id="ARBA00023136"/>
    </source>
</evidence>
<dbReference type="PANTHER" id="PTHR12137:SF63">
    <property type="entry name" value="CARBOHYDRATE SULFOTRANSFERASE"/>
    <property type="match status" value="1"/>
</dbReference>
<comment type="caution">
    <text evidence="10">The sequence shown here is derived from an EMBL/GenBank/DDBJ whole genome shotgun (WGS) entry which is preliminary data.</text>
</comment>
<accession>A0AAV2PKQ3</accession>
<dbReference type="EC" id="2.8.2.-" evidence="9"/>
<keyword evidence="5" id="KW-1133">Transmembrane helix</keyword>
<dbReference type="GO" id="GO:0008146">
    <property type="term" value="F:sulfotransferase activity"/>
    <property type="evidence" value="ECO:0007669"/>
    <property type="project" value="InterPro"/>
</dbReference>
<evidence type="ECO:0000256" key="1">
    <source>
        <dbReference type="ARBA" id="ARBA00004323"/>
    </source>
</evidence>
<keyword evidence="8 9" id="KW-0325">Glycoprotein</keyword>
<evidence type="ECO:0000256" key="8">
    <source>
        <dbReference type="ARBA" id="ARBA00023180"/>
    </source>
</evidence>
<dbReference type="InterPro" id="IPR018011">
    <property type="entry name" value="Carb_sulfotrans_8-10"/>
</dbReference>
<dbReference type="GO" id="GO:0000139">
    <property type="term" value="C:Golgi membrane"/>
    <property type="evidence" value="ECO:0007669"/>
    <property type="project" value="UniProtKB-SubCell"/>
</dbReference>
<keyword evidence="7" id="KW-0472">Membrane</keyword>
<dbReference type="Pfam" id="PF03567">
    <property type="entry name" value="Sulfotransfer_2"/>
    <property type="match status" value="1"/>
</dbReference>
<name>A0AAV2PKQ3_MEGNR</name>
<evidence type="ECO:0000256" key="5">
    <source>
        <dbReference type="ARBA" id="ARBA00022989"/>
    </source>
</evidence>
<proteinExistence type="inferred from homology"/>
<keyword evidence="9" id="KW-0735">Signal-anchor</keyword>
<evidence type="ECO:0000256" key="2">
    <source>
        <dbReference type="ARBA" id="ARBA00006339"/>
    </source>
</evidence>
<keyword evidence="6 9" id="KW-0333">Golgi apparatus</keyword>
<keyword evidence="4" id="KW-0812">Transmembrane</keyword>
<evidence type="ECO:0000256" key="4">
    <source>
        <dbReference type="ARBA" id="ARBA00022692"/>
    </source>
</evidence>
<organism evidence="10 11">
    <name type="scientific">Meganyctiphanes norvegica</name>
    <name type="common">Northern krill</name>
    <name type="synonym">Thysanopoda norvegica</name>
    <dbReference type="NCBI Taxonomy" id="48144"/>
    <lineage>
        <taxon>Eukaryota</taxon>
        <taxon>Metazoa</taxon>
        <taxon>Ecdysozoa</taxon>
        <taxon>Arthropoda</taxon>
        <taxon>Crustacea</taxon>
        <taxon>Multicrustacea</taxon>
        <taxon>Malacostraca</taxon>
        <taxon>Eumalacostraca</taxon>
        <taxon>Eucarida</taxon>
        <taxon>Euphausiacea</taxon>
        <taxon>Euphausiidae</taxon>
        <taxon>Meganyctiphanes</taxon>
    </lineage>
</organism>
<dbReference type="EMBL" id="CAXKWB010000109">
    <property type="protein sequence ID" value="CAL4059371.1"/>
    <property type="molecule type" value="Genomic_DNA"/>
</dbReference>
<comment type="subcellular location">
    <subcellularLocation>
        <location evidence="1 9">Golgi apparatus membrane</location>
        <topology evidence="1 9">Single-pass type II membrane protein</topology>
    </subcellularLocation>
</comment>
<evidence type="ECO:0000313" key="10">
    <source>
        <dbReference type="EMBL" id="CAL4059371.1"/>
    </source>
</evidence>
<keyword evidence="9" id="KW-0119">Carbohydrate metabolism</keyword>
<dbReference type="PANTHER" id="PTHR12137">
    <property type="entry name" value="CARBOHYDRATE SULFOTRANSFERASE"/>
    <property type="match status" value="1"/>
</dbReference>
<keyword evidence="11" id="KW-1185">Reference proteome</keyword>
<sequence>MMKVGMAKSVLGTSGVLALCYIALVNYGVQMRDQVKLPLLPYHVLSAEHPPMCNVDHKDNRARMDGELNEGKTIWFNLHAYPCKKYHKVNRRKKDWPIAIEPSRGRLLNNVDVNKFDKKIQALVSAQLQVQNERTARLADTCEENSEYIKREHTHLVWGLRWDPPIIYCPIFKAASTTWTANFLRLAHVNENHTVINSLTNVTEEEREKMRYSADFGGGHLRVVKEYPIPKESLKKKIMKKSISFLVVRHPFTRFLSAYRDKIERHDSAPYRPYFNHLGQYIIHKYRPRDALITQTTPTFSEFVDYVIDFTKNLTTVEDWETEVVCWMPFWVQCKVCTNDYQVVIKLETMDVDEQFLAQIAGLKEIQNVHQWFNSKEKTSSDVVPEYFSTLTKKQVQKLYSVYKMDFDMFGYDIEEFMKYAKN</sequence>